<name>A0A4D6YAG7_9GAMM</name>
<keyword evidence="12" id="KW-0251">Elongation factor</keyword>
<dbReference type="PIRSF" id="PIRSF006092">
    <property type="entry name" value="GreA_GreB"/>
    <property type="match status" value="1"/>
</dbReference>
<dbReference type="PROSITE" id="PS00829">
    <property type="entry name" value="GREAB_1"/>
    <property type="match status" value="1"/>
</dbReference>
<dbReference type="InterPro" id="IPR001437">
    <property type="entry name" value="Tscrpt_elong_fac_GreA/B_C"/>
</dbReference>
<proteinExistence type="inferred from homology"/>
<dbReference type="HAMAP" id="MF_00105">
    <property type="entry name" value="GreA_GreB"/>
    <property type="match status" value="1"/>
</dbReference>
<dbReference type="PANTHER" id="PTHR30437:SF4">
    <property type="entry name" value="TRANSCRIPTION ELONGATION FACTOR GREA"/>
    <property type="match status" value="1"/>
</dbReference>
<dbReference type="GO" id="GO:0003746">
    <property type="term" value="F:translation elongation factor activity"/>
    <property type="evidence" value="ECO:0007669"/>
    <property type="project" value="UniProtKB-KW"/>
</dbReference>
<evidence type="ECO:0000256" key="2">
    <source>
        <dbReference type="ARBA" id="ARBA00013729"/>
    </source>
</evidence>
<dbReference type="GO" id="GO:0003677">
    <property type="term" value="F:DNA binding"/>
    <property type="evidence" value="ECO:0007669"/>
    <property type="project" value="UniProtKB-UniRule"/>
</dbReference>
<keyword evidence="3 8" id="KW-0805">Transcription regulation</keyword>
<evidence type="ECO:0000313" key="13">
    <source>
        <dbReference type="Proteomes" id="UP000298782"/>
    </source>
</evidence>
<evidence type="ECO:0000259" key="11">
    <source>
        <dbReference type="Pfam" id="PF03449"/>
    </source>
</evidence>
<dbReference type="NCBIfam" id="NF001264">
    <property type="entry name" value="PRK00226.1-5"/>
    <property type="match status" value="1"/>
</dbReference>
<evidence type="ECO:0000256" key="4">
    <source>
        <dbReference type="ARBA" id="ARBA00023125"/>
    </source>
</evidence>
<dbReference type="PANTHER" id="PTHR30437">
    <property type="entry name" value="TRANSCRIPTION ELONGATION FACTOR GREA"/>
    <property type="match status" value="1"/>
</dbReference>
<organism evidence="12 13">
    <name type="scientific">Buchnera aphidicola</name>
    <name type="common">Thelaxes californica</name>
    <dbReference type="NCBI Taxonomy" id="1315998"/>
    <lineage>
        <taxon>Bacteria</taxon>
        <taxon>Pseudomonadati</taxon>
        <taxon>Pseudomonadota</taxon>
        <taxon>Gammaproteobacteria</taxon>
        <taxon>Enterobacterales</taxon>
        <taxon>Erwiniaceae</taxon>
        <taxon>Buchnera</taxon>
    </lineage>
</organism>
<dbReference type="InterPro" id="IPR006359">
    <property type="entry name" value="Tscrpt_elong_fac_GreA"/>
</dbReference>
<dbReference type="GO" id="GO:0032784">
    <property type="term" value="P:regulation of DNA-templated transcription elongation"/>
    <property type="evidence" value="ECO:0007669"/>
    <property type="project" value="UniProtKB-UniRule"/>
</dbReference>
<dbReference type="InterPro" id="IPR028624">
    <property type="entry name" value="Tscrpt_elong_fac_GreA/B"/>
</dbReference>
<dbReference type="InterPro" id="IPR023459">
    <property type="entry name" value="Tscrpt_elong_fac_GreA/B_fam"/>
</dbReference>
<reference evidence="12 13" key="2">
    <citation type="submission" date="2019-05" db="EMBL/GenBank/DDBJ databases">
        <title>Genome evolution of the obligate endosymbiont Buchnera aphidicola.</title>
        <authorList>
            <person name="Moran N.A."/>
        </authorList>
    </citation>
    <scope>NUCLEOTIDE SEQUENCE [LARGE SCALE GENOMIC DNA]</scope>
    <source>
        <strain evidence="12 13">Tca</strain>
    </source>
</reference>
<dbReference type="NCBIfam" id="NF001261">
    <property type="entry name" value="PRK00226.1-2"/>
    <property type="match status" value="1"/>
</dbReference>
<dbReference type="OrthoDB" id="9808774at2"/>
<evidence type="ECO:0000256" key="3">
    <source>
        <dbReference type="ARBA" id="ARBA00023015"/>
    </source>
</evidence>
<dbReference type="InterPro" id="IPR022691">
    <property type="entry name" value="Tscrpt_elong_fac_GreA/B_N"/>
</dbReference>
<dbReference type="InterPro" id="IPR036805">
    <property type="entry name" value="Tscrpt_elong_fac_GreA/B_N_sf"/>
</dbReference>
<evidence type="ECO:0000256" key="1">
    <source>
        <dbReference type="ARBA" id="ARBA00008213"/>
    </source>
</evidence>
<dbReference type="Proteomes" id="UP000298782">
    <property type="component" value="Chromosome"/>
</dbReference>
<gene>
    <name evidence="8 12" type="primary">greA</name>
    <name evidence="12" type="ORF">D9V80_01480</name>
</gene>
<dbReference type="InterPro" id="IPR018151">
    <property type="entry name" value="TF_GreA/GreB_CS"/>
</dbReference>
<dbReference type="NCBIfam" id="NF001263">
    <property type="entry name" value="PRK00226.1-4"/>
    <property type="match status" value="1"/>
</dbReference>
<keyword evidence="12" id="KW-0648">Protein biosynthesis</keyword>
<reference evidence="12 13" key="1">
    <citation type="submission" date="2018-12" db="EMBL/GenBank/DDBJ databases">
        <authorList>
            <person name="Chong R.A."/>
        </authorList>
    </citation>
    <scope>NUCLEOTIDE SEQUENCE [LARGE SCALE GENOMIC DNA]</scope>
    <source>
        <strain evidence="12 13">Tca</strain>
    </source>
</reference>
<accession>A0A4D6YAG7</accession>
<comment type="function">
    <text evidence="6 8 9">Necessary for efficient RNA polymerase transcription elongation past template-encoded arresting sites. The arresting sites in DNA have the property of trapping a certain fraction of elongating RNA polymerases that pass through, resulting in locked ternary complexes. Cleavage of the nascent transcript by cleavage factors such as GreA or GreB allows the resumption of elongation from the new 3'terminus. GreA releases sequences of 2 to 3 nucleotides.</text>
</comment>
<dbReference type="EMBL" id="CP034852">
    <property type="protein sequence ID" value="QCI26996.1"/>
    <property type="molecule type" value="Genomic_DNA"/>
</dbReference>
<evidence type="ECO:0000256" key="9">
    <source>
        <dbReference type="RuleBase" id="RU000556"/>
    </source>
</evidence>
<feature type="domain" description="Transcription elongation factor GreA/GreB N-terminal" evidence="11">
    <location>
        <begin position="4"/>
        <end position="74"/>
    </location>
</feature>
<protein>
    <recommendedName>
        <fullName evidence="2 8">Transcription elongation factor GreA</fullName>
    </recommendedName>
    <alternativeName>
        <fullName evidence="7 8">Transcript cleavage factor GreA</fullName>
    </alternativeName>
</protein>
<dbReference type="Gene3D" id="1.10.287.180">
    <property type="entry name" value="Transcription elongation factor, GreA/GreB, N-terminal domain"/>
    <property type="match status" value="1"/>
</dbReference>
<evidence type="ECO:0000256" key="5">
    <source>
        <dbReference type="ARBA" id="ARBA00023163"/>
    </source>
</evidence>
<dbReference type="Gene3D" id="3.10.50.30">
    <property type="entry name" value="Transcription elongation factor, GreA/GreB, C-terminal domain"/>
    <property type="match status" value="1"/>
</dbReference>
<feature type="domain" description="Transcription elongation factor GreA/GreB C-terminal" evidence="10">
    <location>
        <begin position="83"/>
        <end position="156"/>
    </location>
</feature>
<keyword evidence="13" id="KW-1185">Reference proteome</keyword>
<dbReference type="AlphaFoldDB" id="A0A4D6YAG7"/>
<dbReference type="Pfam" id="PF01272">
    <property type="entry name" value="GreA_GreB"/>
    <property type="match status" value="1"/>
</dbReference>
<dbReference type="Pfam" id="PF03449">
    <property type="entry name" value="GreA_GreB_N"/>
    <property type="match status" value="1"/>
</dbReference>
<dbReference type="PROSITE" id="PS00830">
    <property type="entry name" value="GREAB_2"/>
    <property type="match status" value="1"/>
</dbReference>
<dbReference type="SUPFAM" id="SSF54534">
    <property type="entry name" value="FKBP-like"/>
    <property type="match status" value="1"/>
</dbReference>
<evidence type="ECO:0000259" key="10">
    <source>
        <dbReference type="Pfam" id="PF01272"/>
    </source>
</evidence>
<dbReference type="GO" id="GO:0070063">
    <property type="term" value="F:RNA polymerase binding"/>
    <property type="evidence" value="ECO:0007669"/>
    <property type="project" value="InterPro"/>
</dbReference>
<comment type="similarity">
    <text evidence="1 8 9">Belongs to the GreA/GreB family.</text>
</comment>
<keyword evidence="5 8" id="KW-0804">Transcription</keyword>
<dbReference type="InterPro" id="IPR036953">
    <property type="entry name" value="GreA/GreB_C_sf"/>
</dbReference>
<evidence type="ECO:0000256" key="7">
    <source>
        <dbReference type="ARBA" id="ARBA00030776"/>
    </source>
</evidence>
<dbReference type="FunFam" id="3.10.50.30:FF:000001">
    <property type="entry name" value="Transcription elongation factor GreA"/>
    <property type="match status" value="1"/>
</dbReference>
<dbReference type="FunFam" id="1.10.287.180:FF:000001">
    <property type="entry name" value="Transcription elongation factor GreA"/>
    <property type="match status" value="1"/>
</dbReference>
<dbReference type="SUPFAM" id="SSF46557">
    <property type="entry name" value="GreA transcript cleavage protein, N-terminal domain"/>
    <property type="match status" value="1"/>
</dbReference>
<evidence type="ECO:0000256" key="8">
    <source>
        <dbReference type="HAMAP-Rule" id="MF_00105"/>
    </source>
</evidence>
<sequence>MEHIPITISGEIKLLNELYELKKNQRPKIINAIQEARKHGDLKENAEYHAAREEQGFCESRIRYIETILSKAHIIDIKKISNTGRVIFGSTVTIYNIDEKKKFVYRIVGDDESNFKKKLISINSPVARALIGKEIDDIVLVKTPRGIVKYQILMIQHV</sequence>
<dbReference type="NCBIfam" id="TIGR01462">
    <property type="entry name" value="greA"/>
    <property type="match status" value="1"/>
</dbReference>
<keyword evidence="4 8" id="KW-0238">DNA-binding</keyword>
<evidence type="ECO:0000256" key="6">
    <source>
        <dbReference type="ARBA" id="ARBA00024916"/>
    </source>
</evidence>
<evidence type="ECO:0000313" key="12">
    <source>
        <dbReference type="EMBL" id="QCI26996.1"/>
    </source>
</evidence>
<dbReference type="GO" id="GO:0006354">
    <property type="term" value="P:DNA-templated transcription elongation"/>
    <property type="evidence" value="ECO:0007669"/>
    <property type="project" value="TreeGrafter"/>
</dbReference>